<sequence>MTSISPTTRRRRVLQNTTSVWSDAAKSKMEHAIQARKDVAEKTSSSSGATAAILSTLGLAACCVGAALVLRGARGRAALARLRGRTAADPEVRYLTRDDD</sequence>
<dbReference type="EMBL" id="CM046119">
    <property type="protein sequence ID" value="KAI8425581.1"/>
    <property type="molecule type" value="Genomic_DNA"/>
</dbReference>
<name>A0ACC0JNI4_CHOFU</name>
<gene>
    <name evidence="1" type="ORF">MSG28_011404</name>
</gene>
<comment type="caution">
    <text evidence="1">The sequence shown here is derived from an EMBL/GenBank/DDBJ whole genome shotgun (WGS) entry which is preliminary data.</text>
</comment>
<dbReference type="Proteomes" id="UP001064048">
    <property type="component" value="Chromosome 19"/>
</dbReference>
<organism evidence="1 2">
    <name type="scientific">Choristoneura fumiferana</name>
    <name type="common">Spruce budworm moth</name>
    <name type="synonym">Archips fumiferana</name>
    <dbReference type="NCBI Taxonomy" id="7141"/>
    <lineage>
        <taxon>Eukaryota</taxon>
        <taxon>Metazoa</taxon>
        <taxon>Ecdysozoa</taxon>
        <taxon>Arthropoda</taxon>
        <taxon>Hexapoda</taxon>
        <taxon>Insecta</taxon>
        <taxon>Pterygota</taxon>
        <taxon>Neoptera</taxon>
        <taxon>Endopterygota</taxon>
        <taxon>Lepidoptera</taxon>
        <taxon>Glossata</taxon>
        <taxon>Ditrysia</taxon>
        <taxon>Tortricoidea</taxon>
        <taxon>Tortricidae</taxon>
        <taxon>Tortricinae</taxon>
        <taxon>Choristoneura</taxon>
    </lineage>
</organism>
<keyword evidence="2" id="KW-1185">Reference proteome</keyword>
<proteinExistence type="predicted"/>
<accession>A0ACC0JNI4</accession>
<evidence type="ECO:0000313" key="1">
    <source>
        <dbReference type="EMBL" id="KAI8425581.1"/>
    </source>
</evidence>
<reference evidence="1 2" key="1">
    <citation type="journal article" date="2022" name="Genome Biol. Evol.">
        <title>The Spruce Budworm Genome: Reconstructing the Evolutionary History of Antifreeze Proteins.</title>
        <authorList>
            <person name="Beliveau C."/>
            <person name="Gagne P."/>
            <person name="Picq S."/>
            <person name="Vernygora O."/>
            <person name="Keeling C.I."/>
            <person name="Pinkney K."/>
            <person name="Doucet D."/>
            <person name="Wen F."/>
            <person name="Johnston J.S."/>
            <person name="Maaroufi H."/>
            <person name="Boyle B."/>
            <person name="Laroche J."/>
            <person name="Dewar K."/>
            <person name="Juretic N."/>
            <person name="Blackburn G."/>
            <person name="Nisole A."/>
            <person name="Brunet B."/>
            <person name="Brandao M."/>
            <person name="Lumley L."/>
            <person name="Duan J."/>
            <person name="Quan G."/>
            <person name="Lucarotti C.J."/>
            <person name="Roe A.D."/>
            <person name="Sperling F.A.H."/>
            <person name="Levesque R.C."/>
            <person name="Cusson M."/>
        </authorList>
    </citation>
    <scope>NUCLEOTIDE SEQUENCE [LARGE SCALE GENOMIC DNA]</scope>
    <source>
        <strain evidence="1">Glfc:IPQL:Cfum</strain>
    </source>
</reference>
<protein>
    <submittedName>
        <fullName evidence="1">Uncharacterized protein</fullName>
    </submittedName>
</protein>
<evidence type="ECO:0000313" key="2">
    <source>
        <dbReference type="Proteomes" id="UP001064048"/>
    </source>
</evidence>